<name>A0A2M8Z6Q7_9FIRM</name>
<dbReference type="EMBL" id="PGET01000001">
    <property type="protein sequence ID" value="PJJ29122.1"/>
    <property type="molecule type" value="Genomic_DNA"/>
</dbReference>
<evidence type="ECO:0000313" key="5">
    <source>
        <dbReference type="Proteomes" id="UP000231092"/>
    </source>
</evidence>
<comment type="caution">
    <text evidence="4">The sequence shown here is derived from an EMBL/GenBank/DDBJ whole genome shotgun (WGS) entry which is preliminary data.</text>
</comment>
<dbReference type="Pfam" id="PF00455">
    <property type="entry name" value="DeoRC"/>
    <property type="match status" value="1"/>
</dbReference>
<dbReference type="SUPFAM" id="SSF100950">
    <property type="entry name" value="NagB/RpiA/CoA transferase-like"/>
    <property type="match status" value="1"/>
</dbReference>
<dbReference type="PRINTS" id="PR00037">
    <property type="entry name" value="HTHLACR"/>
</dbReference>
<evidence type="ECO:0000313" key="4">
    <source>
        <dbReference type="EMBL" id="PJJ29122.1"/>
    </source>
</evidence>
<dbReference type="Proteomes" id="UP000231092">
    <property type="component" value="Unassembled WGS sequence"/>
</dbReference>
<evidence type="ECO:0000259" key="3">
    <source>
        <dbReference type="PROSITE" id="PS51000"/>
    </source>
</evidence>
<gene>
    <name evidence="4" type="ORF">H171_2653</name>
</gene>
<dbReference type="OrthoDB" id="9797223at2"/>
<dbReference type="InterPro" id="IPR050313">
    <property type="entry name" value="Carb_Metab_HTH_regulators"/>
</dbReference>
<dbReference type="InterPro" id="IPR014036">
    <property type="entry name" value="DeoR-like_C"/>
</dbReference>
<reference evidence="4 5" key="1">
    <citation type="submission" date="2017-11" db="EMBL/GenBank/DDBJ databases">
        <title>Understudied soil microbes with underappreciated capabilities: Untangling the Clostridium saccharolyticum group.</title>
        <authorList>
            <person name="Leschine S."/>
        </authorList>
    </citation>
    <scope>NUCLEOTIDE SEQUENCE [LARGE SCALE GENOMIC DNA]</scope>
    <source>
        <strain evidence="4 5">18A</strain>
    </source>
</reference>
<dbReference type="PANTHER" id="PTHR30363">
    <property type="entry name" value="HTH-TYPE TRANSCRIPTIONAL REGULATOR SRLR-RELATED"/>
    <property type="match status" value="1"/>
</dbReference>
<feature type="domain" description="HTH deoR-type" evidence="3">
    <location>
        <begin position="3"/>
        <end position="58"/>
    </location>
</feature>
<protein>
    <submittedName>
        <fullName evidence="4">DeoR family transcriptional regulator</fullName>
    </submittedName>
</protein>
<keyword evidence="2" id="KW-0804">Transcription</keyword>
<dbReference type="SMART" id="SM00420">
    <property type="entry name" value="HTH_DEOR"/>
    <property type="match status" value="1"/>
</dbReference>
<dbReference type="Pfam" id="PF08220">
    <property type="entry name" value="HTH_DeoR"/>
    <property type="match status" value="1"/>
</dbReference>
<dbReference type="PROSITE" id="PS51000">
    <property type="entry name" value="HTH_DEOR_2"/>
    <property type="match status" value="1"/>
</dbReference>
<dbReference type="AlphaFoldDB" id="A0A2M8Z6Q7"/>
<dbReference type="InterPro" id="IPR001034">
    <property type="entry name" value="DeoR_HTH"/>
</dbReference>
<dbReference type="GO" id="GO:0003700">
    <property type="term" value="F:DNA-binding transcription factor activity"/>
    <property type="evidence" value="ECO:0007669"/>
    <property type="project" value="InterPro"/>
</dbReference>
<dbReference type="SMART" id="SM01134">
    <property type="entry name" value="DeoRC"/>
    <property type="match status" value="1"/>
</dbReference>
<dbReference type="Gene3D" id="1.10.10.10">
    <property type="entry name" value="Winged helix-like DNA-binding domain superfamily/Winged helix DNA-binding domain"/>
    <property type="match status" value="1"/>
</dbReference>
<evidence type="ECO:0000256" key="1">
    <source>
        <dbReference type="ARBA" id="ARBA00023015"/>
    </source>
</evidence>
<dbReference type="PANTHER" id="PTHR30363:SF44">
    <property type="entry name" value="AGA OPERON TRANSCRIPTIONAL REPRESSOR-RELATED"/>
    <property type="match status" value="1"/>
</dbReference>
<dbReference type="InterPro" id="IPR037171">
    <property type="entry name" value="NagB/RpiA_transferase-like"/>
</dbReference>
<keyword evidence="1" id="KW-0805">Transcription regulation</keyword>
<evidence type="ECO:0000256" key="2">
    <source>
        <dbReference type="ARBA" id="ARBA00023163"/>
    </source>
</evidence>
<dbReference type="SUPFAM" id="SSF46785">
    <property type="entry name" value="Winged helix' DNA-binding domain"/>
    <property type="match status" value="1"/>
</dbReference>
<organism evidence="4 5">
    <name type="scientific">[Clostridium] celerecrescens 18A</name>
    <dbReference type="NCBI Taxonomy" id="1286362"/>
    <lineage>
        <taxon>Bacteria</taxon>
        <taxon>Bacillati</taxon>
        <taxon>Bacillota</taxon>
        <taxon>Clostridia</taxon>
        <taxon>Lachnospirales</taxon>
        <taxon>Lachnospiraceae</taxon>
        <taxon>Lacrimispora</taxon>
    </lineage>
</organism>
<dbReference type="RefSeq" id="WP_100305549.1">
    <property type="nucleotide sequence ID" value="NZ_PGET01000001.1"/>
</dbReference>
<dbReference type="InterPro" id="IPR036388">
    <property type="entry name" value="WH-like_DNA-bd_sf"/>
</dbReference>
<accession>A0A2M8Z6Q7</accession>
<dbReference type="InterPro" id="IPR036390">
    <property type="entry name" value="WH_DNA-bd_sf"/>
</dbReference>
<sequence length="253" mass="28588">MFAEERQNQIVALVNKNGSVRVKELSEKYQVTEDSIRKDLTFLERKGLLKKTYGGAMKKRVNVHDLNVSQRKDKNIEAKQKIAAKAMELIKDGDMVFLDISTANLELAKLITKSSLNITVVTNMVDIMLEFMVPTTARFIFIGGVFSIGKDGFAGSFTNKQISDFRFDIAFLGAVGVDVFENNVSTYMVEDGLTKSTVLEVSKNAYMMLETRKFNTDGTYKYARIDSFTGAVMERKPPSEIEEKLKELTIEWL</sequence>
<proteinExistence type="predicted"/>